<dbReference type="EMBL" id="JACAZI010000008">
    <property type="protein sequence ID" value="KAF7354161.1"/>
    <property type="molecule type" value="Genomic_DNA"/>
</dbReference>
<keyword evidence="4" id="KW-1185">Reference proteome</keyword>
<protein>
    <submittedName>
        <fullName evidence="3">Protein TIC 214</fullName>
    </submittedName>
</protein>
<dbReference type="PANTHER" id="PTHR48104:SF30">
    <property type="entry name" value="METACASPASE-1"/>
    <property type="match status" value="1"/>
</dbReference>
<gene>
    <name evidence="3" type="ORF">MVEN_01103700</name>
</gene>
<dbReference type="Pfam" id="PF00656">
    <property type="entry name" value="Peptidase_C14"/>
    <property type="match status" value="1"/>
</dbReference>
<comment type="similarity">
    <text evidence="1">Belongs to the peptidase C14B family.</text>
</comment>
<dbReference type="InterPro" id="IPR011600">
    <property type="entry name" value="Pept_C14_caspase"/>
</dbReference>
<dbReference type="Gene3D" id="3.40.50.1460">
    <property type="match status" value="1"/>
</dbReference>
<dbReference type="GO" id="GO:0006508">
    <property type="term" value="P:proteolysis"/>
    <property type="evidence" value="ECO:0007669"/>
    <property type="project" value="InterPro"/>
</dbReference>
<evidence type="ECO:0000259" key="2">
    <source>
        <dbReference type="Pfam" id="PF00656"/>
    </source>
</evidence>
<feature type="domain" description="Peptidase C14 caspase" evidence="2">
    <location>
        <begin position="23"/>
        <end position="280"/>
    </location>
</feature>
<dbReference type="GO" id="GO:0004197">
    <property type="term" value="F:cysteine-type endopeptidase activity"/>
    <property type="evidence" value="ECO:0007669"/>
    <property type="project" value="InterPro"/>
</dbReference>
<accession>A0A8H7CZZ7</accession>
<comment type="caution">
    <text evidence="3">The sequence shown here is derived from an EMBL/GenBank/DDBJ whole genome shotgun (WGS) entry which is preliminary data.</text>
</comment>
<name>A0A8H7CZZ7_9AGAR</name>
<dbReference type="PANTHER" id="PTHR48104">
    <property type="entry name" value="METACASPASE-4"/>
    <property type="match status" value="1"/>
</dbReference>
<evidence type="ECO:0000256" key="1">
    <source>
        <dbReference type="ARBA" id="ARBA00009005"/>
    </source>
</evidence>
<dbReference type="InterPro" id="IPR050452">
    <property type="entry name" value="Metacaspase"/>
</dbReference>
<dbReference type="OrthoDB" id="3223806at2759"/>
<dbReference type="GO" id="GO:0005737">
    <property type="term" value="C:cytoplasm"/>
    <property type="evidence" value="ECO:0007669"/>
    <property type="project" value="TreeGrafter"/>
</dbReference>
<dbReference type="Proteomes" id="UP000620124">
    <property type="component" value="Unassembled WGS sequence"/>
</dbReference>
<proteinExistence type="inferred from homology"/>
<organism evidence="3 4">
    <name type="scientific">Mycena venus</name>
    <dbReference type="NCBI Taxonomy" id="2733690"/>
    <lineage>
        <taxon>Eukaryota</taxon>
        <taxon>Fungi</taxon>
        <taxon>Dikarya</taxon>
        <taxon>Basidiomycota</taxon>
        <taxon>Agaricomycotina</taxon>
        <taxon>Agaricomycetes</taxon>
        <taxon>Agaricomycetidae</taxon>
        <taxon>Agaricales</taxon>
        <taxon>Marasmiineae</taxon>
        <taxon>Mycenaceae</taxon>
        <taxon>Mycena</taxon>
    </lineage>
</organism>
<sequence length="675" mass="74533">MMQSAIHETTPSLSPAGGTGTVFALVIGINNYPSTKGYTPLQGCVNDARAFEKYLLDPRSEGGLGVSPSNILVLENETATRANIMSSFRSHLLENPEIPDHGETTMILFYAGHGTRIEAPGNLISDDGMVEGIAPVDERTLDAAGNYVHAIPDYILGWLLWELYEKKGSNITVIFDSCFSGGLGRDEGKARRGQSISRPVPLDLDDYLWTGKGGTATSHEMWSPSAISHVLLAACRKDELAREITFSDDGLTHGRFTESLINTLRRIPLRDTTYLELLNRLPTWAEQTPVCGGSNRDRLVFNGNYPATGGRSIRLYTLPDPKDPNGPHSFHVDMGSVEGVVPGTEFAVHVGQDNRFVCALVAQSVLIHETTLVTAKANEMPTIPDYARVVVTDWKNPDMILHVHLAPDFPYTADVFPTTNLTRRPHKFVQATSPMSAGISLRAEGSEIIIQALTSTIMQCRRETRFKLDAHTPRLPVVLDGIAHFNYFLDRHHGSAPLNVALEMYRLAGEYPGRYPDPSVGNLVQNKEALLPSDPTAKYGFIIKNLSSVDLFPYLFYFNPEKYTISEWYTPPGNAGHPLKRGGEVTVGMGGENAFTFKLPEGETSSSGFLKLFVSTKFLDLRWLRQTTPFDLQFDVTARLDGDRETFEELVTWHALTVIITMNANRDSPDTDAAE</sequence>
<reference evidence="3" key="1">
    <citation type="submission" date="2020-05" db="EMBL/GenBank/DDBJ databases">
        <title>Mycena genomes resolve the evolution of fungal bioluminescence.</title>
        <authorList>
            <person name="Tsai I.J."/>
        </authorList>
    </citation>
    <scope>NUCLEOTIDE SEQUENCE</scope>
    <source>
        <strain evidence="3">CCC161011</strain>
    </source>
</reference>
<evidence type="ECO:0000313" key="4">
    <source>
        <dbReference type="Proteomes" id="UP000620124"/>
    </source>
</evidence>
<evidence type="ECO:0000313" key="3">
    <source>
        <dbReference type="EMBL" id="KAF7354161.1"/>
    </source>
</evidence>
<dbReference type="AlphaFoldDB" id="A0A8H7CZZ7"/>